<dbReference type="PANTHER" id="PTHR36849">
    <property type="entry name" value="CYTOPLASMIC PROTEIN-RELATED"/>
    <property type="match status" value="1"/>
</dbReference>
<dbReference type="OrthoDB" id="9790745at2"/>
<keyword evidence="2" id="KW-1185">Reference proteome</keyword>
<dbReference type="AlphaFoldDB" id="A0A3M9MFQ6"/>
<accession>A0A3M9MFQ6</accession>
<comment type="caution">
    <text evidence="1">The sequence shown here is derived from an EMBL/GenBank/DDBJ whole genome shotgun (WGS) entry which is preliminary data.</text>
</comment>
<dbReference type="EMBL" id="RJJQ01000004">
    <property type="protein sequence ID" value="RNI23987.1"/>
    <property type="molecule type" value="Genomic_DNA"/>
</dbReference>
<evidence type="ECO:0000313" key="2">
    <source>
        <dbReference type="Proteomes" id="UP000271678"/>
    </source>
</evidence>
<dbReference type="RefSeq" id="WP_123270730.1">
    <property type="nucleotide sequence ID" value="NZ_RJJQ01000004.1"/>
</dbReference>
<protein>
    <submittedName>
        <fullName evidence="1">DUF488 family protein</fullName>
    </submittedName>
</protein>
<sequence length="137" mass="15335">MPARPHAVRLARVYDPPTATDGTRVLVDRVWPRGLRKEQAHLDEWCKAVAPSTDLRRWYGHDPERFAEFSRRYRAELDQPESGAALAHLRELATHGTLTLLTATKSADISQAAVLVDLLRHHSPTTAGVRADRRGPS</sequence>
<proteinExistence type="predicted"/>
<name>A0A3M9MFQ6_9MICO</name>
<dbReference type="Pfam" id="PF22752">
    <property type="entry name" value="DUF488-N3i"/>
    <property type="match status" value="1"/>
</dbReference>
<organism evidence="1 2">
    <name type="scientific">Flexivirga caeni</name>
    <dbReference type="NCBI Taxonomy" id="2294115"/>
    <lineage>
        <taxon>Bacteria</taxon>
        <taxon>Bacillati</taxon>
        <taxon>Actinomycetota</taxon>
        <taxon>Actinomycetes</taxon>
        <taxon>Micrococcales</taxon>
        <taxon>Dermacoccaceae</taxon>
        <taxon>Flexivirga</taxon>
    </lineage>
</organism>
<evidence type="ECO:0000313" key="1">
    <source>
        <dbReference type="EMBL" id="RNI23987.1"/>
    </source>
</evidence>
<dbReference type="PANTHER" id="PTHR36849:SF1">
    <property type="entry name" value="CYTOPLASMIC PROTEIN"/>
    <property type="match status" value="1"/>
</dbReference>
<dbReference type="InterPro" id="IPR052552">
    <property type="entry name" value="YeaO-like"/>
</dbReference>
<gene>
    <name evidence="1" type="ORF">EFY87_06545</name>
</gene>
<dbReference type="Proteomes" id="UP000271678">
    <property type="component" value="Unassembled WGS sequence"/>
</dbReference>
<reference evidence="1 2" key="1">
    <citation type="submission" date="2018-11" db="EMBL/GenBank/DDBJ databases">
        <title>Draft genome of Simplicispira Flexivirga sp. BO-16.</title>
        <authorList>
            <person name="Im W.T."/>
        </authorList>
    </citation>
    <scope>NUCLEOTIDE SEQUENCE [LARGE SCALE GENOMIC DNA]</scope>
    <source>
        <strain evidence="1 2">BO-16</strain>
    </source>
</reference>